<dbReference type="Gene3D" id="3.40.30.10">
    <property type="entry name" value="Glutaredoxin"/>
    <property type="match status" value="1"/>
</dbReference>
<dbReference type="VEuPathDB" id="FungiDB:FPRO_06571"/>
<dbReference type="EMBL" id="FJOF01000003">
    <property type="protein sequence ID" value="CZR38238.1"/>
    <property type="molecule type" value="Genomic_DNA"/>
</dbReference>
<reference evidence="4" key="1">
    <citation type="journal article" date="2016" name="Genome Biol. Evol.">
        <title>Comparative 'omics' of the Fusarium fujikuroi species complex highlights differences in genetic potential and metabolite synthesis.</title>
        <authorList>
            <person name="Niehaus E.-M."/>
            <person name="Muensterkoetter M."/>
            <person name="Proctor R.H."/>
            <person name="Brown D.W."/>
            <person name="Sharon A."/>
            <person name="Idan Y."/>
            <person name="Oren-Young L."/>
            <person name="Sieber C.M."/>
            <person name="Novak O."/>
            <person name="Pencik A."/>
            <person name="Tarkowska D."/>
            <person name="Hromadova K."/>
            <person name="Freeman S."/>
            <person name="Maymon M."/>
            <person name="Elazar M."/>
            <person name="Youssef S.A."/>
            <person name="El-Shabrawy E.S.M."/>
            <person name="Shalaby A.B.A."/>
            <person name="Houterman P."/>
            <person name="Brock N.L."/>
            <person name="Burkhardt I."/>
            <person name="Tsavkelova E.A."/>
            <person name="Dickschat J.S."/>
            <person name="Galuszka P."/>
            <person name="Gueldener U."/>
            <person name="Tudzynski B."/>
        </authorList>
    </citation>
    <scope>NUCLEOTIDE SEQUENCE [LARGE SCALE GENOMIC DNA]</scope>
    <source>
        <strain evidence="4">ET1</strain>
    </source>
</reference>
<accession>A0A1L7VBY8</accession>
<evidence type="ECO:0000313" key="4">
    <source>
        <dbReference type="Proteomes" id="UP000183971"/>
    </source>
</evidence>
<feature type="domain" description="Thioredoxin" evidence="2">
    <location>
        <begin position="18"/>
        <end position="107"/>
    </location>
</feature>
<dbReference type="Pfam" id="PF06110">
    <property type="entry name" value="TXD17-like_Trx"/>
    <property type="match status" value="1"/>
</dbReference>
<evidence type="ECO:0000313" key="3">
    <source>
        <dbReference type="EMBL" id="CZR38238.1"/>
    </source>
</evidence>
<name>A0A1L7VBY8_FUSPR</name>
<dbReference type="PANTHER" id="PTHR12452:SF0">
    <property type="entry name" value="THIOREDOXIN DOMAIN-CONTAINING PROTEIN 17"/>
    <property type="match status" value="1"/>
</dbReference>
<dbReference type="Proteomes" id="UP000183971">
    <property type="component" value="Unassembled WGS sequence"/>
</dbReference>
<dbReference type="GO" id="GO:0047134">
    <property type="term" value="F:protein-disulfide reductase [NAD(P)H] activity"/>
    <property type="evidence" value="ECO:0007669"/>
    <property type="project" value="InterPro"/>
</dbReference>
<comment type="similarity">
    <text evidence="1">Belongs to the thioredoxin family.</text>
</comment>
<dbReference type="AlphaFoldDB" id="A0A1L7VBY8"/>
<gene>
    <name evidence="3" type="ORF">FPRO_06571</name>
</gene>
<dbReference type="RefSeq" id="XP_031078831.1">
    <property type="nucleotide sequence ID" value="XM_031228501.1"/>
</dbReference>
<evidence type="ECO:0000256" key="1">
    <source>
        <dbReference type="ARBA" id="ARBA00008987"/>
    </source>
</evidence>
<organism evidence="3 4">
    <name type="scientific">Fusarium proliferatum (strain ET1)</name>
    <name type="common">Orchid endophyte fungus</name>
    <dbReference type="NCBI Taxonomy" id="1227346"/>
    <lineage>
        <taxon>Eukaryota</taxon>
        <taxon>Fungi</taxon>
        <taxon>Dikarya</taxon>
        <taxon>Ascomycota</taxon>
        <taxon>Pezizomycotina</taxon>
        <taxon>Sordariomycetes</taxon>
        <taxon>Hypocreomycetidae</taxon>
        <taxon>Hypocreales</taxon>
        <taxon>Nectriaceae</taxon>
        <taxon>Fusarium</taxon>
        <taxon>Fusarium fujikuroi species complex</taxon>
    </lineage>
</organism>
<keyword evidence="4" id="KW-1185">Reference proteome</keyword>
<evidence type="ECO:0000259" key="2">
    <source>
        <dbReference type="Pfam" id="PF06110"/>
    </source>
</evidence>
<dbReference type="GeneID" id="42051450"/>
<dbReference type="InterPro" id="IPR045108">
    <property type="entry name" value="TXNDC17-like"/>
</dbReference>
<dbReference type="SUPFAM" id="SSF52833">
    <property type="entry name" value="Thioredoxin-like"/>
    <property type="match status" value="1"/>
</dbReference>
<dbReference type="InterPro" id="IPR036249">
    <property type="entry name" value="Thioredoxin-like_sf"/>
</dbReference>
<dbReference type="GO" id="GO:0005829">
    <property type="term" value="C:cytosol"/>
    <property type="evidence" value="ECO:0007669"/>
    <property type="project" value="TreeGrafter"/>
</dbReference>
<dbReference type="InterPro" id="IPR010357">
    <property type="entry name" value="TXNDC17_dom"/>
</dbReference>
<protein>
    <recommendedName>
        <fullName evidence="2">Thioredoxin domain-containing protein</fullName>
    </recommendedName>
</protein>
<sequence length="129" mass="14486">MPILKDVQLSSPKDLVPLAKGDGPIYVILTSSNDEETGAPWCSDVRAALPFLKETFDKPDGPKAIYESVGPRPGWKKQDNPHKLRWNISAIPTVIRFEIRDGRIEETDRLVEAEVYEEGRLQNLVSKSV</sequence>
<dbReference type="PANTHER" id="PTHR12452">
    <property type="entry name" value="42-9-9 PROTEIN-RELATED"/>
    <property type="match status" value="1"/>
</dbReference>
<proteinExistence type="inferred from homology"/>
<comment type="caution">
    <text evidence="3">The sequence shown here is derived from an EMBL/GenBank/DDBJ whole genome shotgun (WGS) entry which is preliminary data.</text>
</comment>